<evidence type="ECO:0000313" key="2">
    <source>
        <dbReference type="Proteomes" id="UP001055072"/>
    </source>
</evidence>
<comment type="caution">
    <text evidence="1">The sequence shown here is derived from an EMBL/GenBank/DDBJ whole genome shotgun (WGS) entry which is preliminary data.</text>
</comment>
<reference evidence="1" key="1">
    <citation type="journal article" date="2021" name="Environ. Microbiol.">
        <title>Gene family expansions and transcriptome signatures uncover fungal adaptations to wood decay.</title>
        <authorList>
            <person name="Hage H."/>
            <person name="Miyauchi S."/>
            <person name="Viragh M."/>
            <person name="Drula E."/>
            <person name="Min B."/>
            <person name="Chaduli D."/>
            <person name="Navarro D."/>
            <person name="Favel A."/>
            <person name="Norest M."/>
            <person name="Lesage-Meessen L."/>
            <person name="Balint B."/>
            <person name="Merenyi Z."/>
            <person name="de Eugenio L."/>
            <person name="Morin E."/>
            <person name="Martinez A.T."/>
            <person name="Baldrian P."/>
            <person name="Stursova M."/>
            <person name="Martinez M.J."/>
            <person name="Novotny C."/>
            <person name="Magnuson J.K."/>
            <person name="Spatafora J.W."/>
            <person name="Maurice S."/>
            <person name="Pangilinan J."/>
            <person name="Andreopoulos W."/>
            <person name="LaButti K."/>
            <person name="Hundley H."/>
            <person name="Na H."/>
            <person name="Kuo A."/>
            <person name="Barry K."/>
            <person name="Lipzen A."/>
            <person name="Henrissat B."/>
            <person name="Riley R."/>
            <person name="Ahrendt S."/>
            <person name="Nagy L.G."/>
            <person name="Grigoriev I.V."/>
            <person name="Martin F."/>
            <person name="Rosso M.N."/>
        </authorList>
    </citation>
    <scope>NUCLEOTIDE SEQUENCE</scope>
    <source>
        <strain evidence="1">CBS 384.51</strain>
    </source>
</reference>
<proteinExistence type="predicted"/>
<dbReference type="Proteomes" id="UP001055072">
    <property type="component" value="Unassembled WGS sequence"/>
</dbReference>
<accession>A0ACB8U4D8</accession>
<keyword evidence="2" id="KW-1185">Reference proteome</keyword>
<sequence>MESLDAETLLGPFFVLLCVVFMLYGLFCAQTCYYYTTYHDHLSLKLAVSVLFVLETLHVIAGIHMLYWYLLVNYANPAKLTQIPWSVGLLSYLEHGIGALVQLFYIYRIWCVSKNTILTFILISLELTRIALGFRASSFVCIHHTWAALDGTSFGLFANLAFAFNIIVDSSIAFILTYSLHLKGRSSAYARSTKKILLKLTYYAITAGASTVLVSISVLIVYNRLRTTLAYIGLLQIIAKLNANSMLAMLNARKRIVREAKGAMCLELSDRSSCHQLQPQTTIHVFHETILTEDKSSIAERGEVSVQVSSPDFVARSTR</sequence>
<gene>
    <name evidence="1" type="ORF">BDY19DRAFT_993833</name>
</gene>
<protein>
    <submittedName>
        <fullName evidence="1">Uncharacterized protein</fullName>
    </submittedName>
</protein>
<dbReference type="EMBL" id="MU274912">
    <property type="protein sequence ID" value="KAI0089024.1"/>
    <property type="molecule type" value="Genomic_DNA"/>
</dbReference>
<organism evidence="1 2">
    <name type="scientific">Irpex rosettiformis</name>
    <dbReference type="NCBI Taxonomy" id="378272"/>
    <lineage>
        <taxon>Eukaryota</taxon>
        <taxon>Fungi</taxon>
        <taxon>Dikarya</taxon>
        <taxon>Basidiomycota</taxon>
        <taxon>Agaricomycotina</taxon>
        <taxon>Agaricomycetes</taxon>
        <taxon>Polyporales</taxon>
        <taxon>Irpicaceae</taxon>
        <taxon>Irpex</taxon>
    </lineage>
</organism>
<name>A0ACB8U4D8_9APHY</name>
<evidence type="ECO:0000313" key="1">
    <source>
        <dbReference type="EMBL" id="KAI0089024.1"/>
    </source>
</evidence>